<name>A0A3N1M1G6_9PROT</name>
<dbReference type="GO" id="GO:0016747">
    <property type="term" value="F:acyltransferase activity, transferring groups other than amino-acyl groups"/>
    <property type="evidence" value="ECO:0007669"/>
    <property type="project" value="InterPro"/>
</dbReference>
<reference evidence="2 3" key="1">
    <citation type="submission" date="2018-11" db="EMBL/GenBank/DDBJ databases">
        <title>Genomic Encyclopedia of Type Strains, Phase IV (KMG-IV): sequencing the most valuable type-strain genomes for metagenomic binning, comparative biology and taxonomic classification.</title>
        <authorList>
            <person name="Goeker M."/>
        </authorList>
    </citation>
    <scope>NUCLEOTIDE SEQUENCE [LARGE SCALE GENOMIC DNA]</scope>
    <source>
        <strain evidence="2 3">DSM 5900</strain>
    </source>
</reference>
<dbReference type="PANTHER" id="PTHR43072">
    <property type="entry name" value="N-ACETYLTRANSFERASE"/>
    <property type="match status" value="1"/>
</dbReference>
<organism evidence="2 3">
    <name type="scientific">Stella humosa</name>
    <dbReference type="NCBI Taxonomy" id="94"/>
    <lineage>
        <taxon>Bacteria</taxon>
        <taxon>Pseudomonadati</taxon>
        <taxon>Pseudomonadota</taxon>
        <taxon>Alphaproteobacteria</taxon>
        <taxon>Rhodospirillales</taxon>
        <taxon>Stellaceae</taxon>
        <taxon>Stella</taxon>
    </lineage>
</organism>
<protein>
    <submittedName>
        <fullName evidence="2">Ribosomal protein S18 acetylase RimI-like enzyme</fullName>
    </submittedName>
</protein>
<evidence type="ECO:0000313" key="2">
    <source>
        <dbReference type="EMBL" id="ROP99551.1"/>
    </source>
</evidence>
<sequence>MTIRVRPAEPDDAAAIARVQVATWRSAYGGIFPAAYLDNLNDIRIAAGWAESVVRAAHLTLVAEDDTLARAPIVGFAHAGPGEPAGMGEVFTLYVVASHQRRGIGRQLLAAMSALLAADYSSLVIRVLVENAPARAFYAHLGGTQADTRRLHIGGREIDEIAYIWPDLPRLSAALAGAAP</sequence>
<evidence type="ECO:0000259" key="1">
    <source>
        <dbReference type="PROSITE" id="PS51186"/>
    </source>
</evidence>
<dbReference type="Pfam" id="PF00583">
    <property type="entry name" value="Acetyltransf_1"/>
    <property type="match status" value="1"/>
</dbReference>
<keyword evidence="2" id="KW-0689">Ribosomal protein</keyword>
<dbReference type="EMBL" id="RJKX01000013">
    <property type="protein sequence ID" value="ROP99551.1"/>
    <property type="molecule type" value="Genomic_DNA"/>
</dbReference>
<dbReference type="RefSeq" id="WP_123688930.1">
    <property type="nucleotide sequence ID" value="NZ_AP019700.1"/>
</dbReference>
<dbReference type="Gene3D" id="3.40.630.30">
    <property type="match status" value="1"/>
</dbReference>
<dbReference type="InterPro" id="IPR000182">
    <property type="entry name" value="GNAT_dom"/>
</dbReference>
<dbReference type="AlphaFoldDB" id="A0A3N1M1G6"/>
<feature type="domain" description="N-acetyltransferase" evidence="1">
    <location>
        <begin position="3"/>
        <end position="165"/>
    </location>
</feature>
<comment type="caution">
    <text evidence="2">The sequence shown here is derived from an EMBL/GenBank/DDBJ whole genome shotgun (WGS) entry which is preliminary data.</text>
</comment>
<dbReference type="Proteomes" id="UP000278222">
    <property type="component" value="Unassembled WGS sequence"/>
</dbReference>
<evidence type="ECO:0000313" key="3">
    <source>
        <dbReference type="Proteomes" id="UP000278222"/>
    </source>
</evidence>
<dbReference type="GO" id="GO:0005840">
    <property type="term" value="C:ribosome"/>
    <property type="evidence" value="ECO:0007669"/>
    <property type="project" value="UniProtKB-KW"/>
</dbReference>
<dbReference type="PROSITE" id="PS51186">
    <property type="entry name" value="GNAT"/>
    <property type="match status" value="1"/>
</dbReference>
<dbReference type="OrthoDB" id="9799154at2"/>
<accession>A0A3N1M1G6</accession>
<dbReference type="SUPFAM" id="SSF55729">
    <property type="entry name" value="Acyl-CoA N-acyltransferases (Nat)"/>
    <property type="match status" value="1"/>
</dbReference>
<dbReference type="InterPro" id="IPR016181">
    <property type="entry name" value="Acyl_CoA_acyltransferase"/>
</dbReference>
<gene>
    <name evidence="2" type="ORF">EDC65_1333</name>
</gene>
<keyword evidence="3" id="KW-1185">Reference proteome</keyword>
<proteinExistence type="predicted"/>
<keyword evidence="2" id="KW-0687">Ribonucleoprotein</keyword>